<dbReference type="AlphaFoldDB" id="A0A0A9FXW2"/>
<reference evidence="1" key="2">
    <citation type="journal article" date="2015" name="Data Brief">
        <title>Shoot transcriptome of the giant reed, Arundo donax.</title>
        <authorList>
            <person name="Barrero R.A."/>
            <person name="Guerrero F.D."/>
            <person name="Moolhuijzen P."/>
            <person name="Goolsby J.A."/>
            <person name="Tidwell J."/>
            <person name="Bellgard S.E."/>
            <person name="Bellgard M.I."/>
        </authorList>
    </citation>
    <scope>NUCLEOTIDE SEQUENCE</scope>
    <source>
        <tissue evidence="1">Shoot tissue taken approximately 20 cm above the soil surface</tissue>
    </source>
</reference>
<dbReference type="EMBL" id="GBRH01180221">
    <property type="protein sequence ID" value="JAE17675.1"/>
    <property type="molecule type" value="Transcribed_RNA"/>
</dbReference>
<organism evidence="1">
    <name type="scientific">Arundo donax</name>
    <name type="common">Giant reed</name>
    <name type="synonym">Donax arundinaceus</name>
    <dbReference type="NCBI Taxonomy" id="35708"/>
    <lineage>
        <taxon>Eukaryota</taxon>
        <taxon>Viridiplantae</taxon>
        <taxon>Streptophyta</taxon>
        <taxon>Embryophyta</taxon>
        <taxon>Tracheophyta</taxon>
        <taxon>Spermatophyta</taxon>
        <taxon>Magnoliopsida</taxon>
        <taxon>Liliopsida</taxon>
        <taxon>Poales</taxon>
        <taxon>Poaceae</taxon>
        <taxon>PACMAD clade</taxon>
        <taxon>Arundinoideae</taxon>
        <taxon>Arundineae</taxon>
        <taxon>Arundo</taxon>
    </lineage>
</organism>
<proteinExistence type="predicted"/>
<accession>A0A0A9FXW2</accession>
<sequence>MYYTYRLSFANCTHPKVVSIPGRNFIFKQAHYSLFSKHIFCKEQGPVLLIVLK</sequence>
<protein>
    <submittedName>
        <fullName evidence="1">Uncharacterized protein</fullName>
    </submittedName>
</protein>
<evidence type="ECO:0000313" key="1">
    <source>
        <dbReference type="EMBL" id="JAE17675.1"/>
    </source>
</evidence>
<name>A0A0A9FXW2_ARUDO</name>
<reference evidence="1" key="1">
    <citation type="submission" date="2014-09" db="EMBL/GenBank/DDBJ databases">
        <authorList>
            <person name="Magalhaes I.L.F."/>
            <person name="Oliveira U."/>
            <person name="Santos F.R."/>
            <person name="Vidigal T.H.D.A."/>
            <person name="Brescovit A.D."/>
            <person name="Santos A.J."/>
        </authorList>
    </citation>
    <scope>NUCLEOTIDE SEQUENCE</scope>
    <source>
        <tissue evidence="1">Shoot tissue taken approximately 20 cm above the soil surface</tissue>
    </source>
</reference>